<dbReference type="CDD" id="cd07516">
    <property type="entry name" value="HAD_Pase"/>
    <property type="match status" value="1"/>
</dbReference>
<dbReference type="GO" id="GO:0016791">
    <property type="term" value="F:phosphatase activity"/>
    <property type="evidence" value="ECO:0007669"/>
    <property type="project" value="TreeGrafter"/>
</dbReference>
<dbReference type="OrthoDB" id="9781413at2"/>
<dbReference type="InterPro" id="IPR023214">
    <property type="entry name" value="HAD_sf"/>
</dbReference>
<dbReference type="Gene3D" id="3.30.1240.10">
    <property type="match status" value="1"/>
</dbReference>
<keyword evidence="2" id="KW-1185">Reference proteome</keyword>
<dbReference type="NCBIfam" id="TIGR01484">
    <property type="entry name" value="HAD-SF-IIB"/>
    <property type="match status" value="1"/>
</dbReference>
<reference evidence="1 2" key="1">
    <citation type="journal article" date="2007" name="Int. J. Syst. Evol. Microbiol.">
        <title>Paenibacillus ginsengarvi sp. nov., isolated from soil from ginseng cultivation.</title>
        <authorList>
            <person name="Yoon M.H."/>
            <person name="Ten L.N."/>
            <person name="Im W.T."/>
        </authorList>
    </citation>
    <scope>NUCLEOTIDE SEQUENCE [LARGE SCALE GENOMIC DNA]</scope>
    <source>
        <strain evidence="1 2">KCTC 13059</strain>
    </source>
</reference>
<dbReference type="SFLD" id="SFLDG01140">
    <property type="entry name" value="C2.B:_Phosphomannomutase_and_P"/>
    <property type="match status" value="1"/>
</dbReference>
<sequence>MRYKLVALDMDGTLLDDQKRISPENANWIARAGQNGVTVMLTTGRGIQNIRPYVEELQLRSPLVAVNGGEVWKAPGEVHKRIPLHHELIRKMREKALDTGVWYWAYTTEGLMNRDSWIDKPWEKQIWLKFGYSSKDERLLKEIAKWLGTIPDIEVTNSHWSNLEIGPIGITKASGVEEVCRMLGIGLHECVAIGDGDNDISMLRACGLGIAMANAPDDVKQHADKTTASNTEDGVAEALKYVLSCNGLAVGSLLDSFSDR</sequence>
<organism evidence="1 2">
    <name type="scientific">Paenibacillus ginsengarvi</name>
    <dbReference type="NCBI Taxonomy" id="400777"/>
    <lineage>
        <taxon>Bacteria</taxon>
        <taxon>Bacillati</taxon>
        <taxon>Bacillota</taxon>
        <taxon>Bacilli</taxon>
        <taxon>Bacillales</taxon>
        <taxon>Paenibacillaceae</taxon>
        <taxon>Paenibacillus</taxon>
    </lineage>
</organism>
<evidence type="ECO:0000313" key="1">
    <source>
        <dbReference type="EMBL" id="RKN70053.1"/>
    </source>
</evidence>
<dbReference type="InterPro" id="IPR036412">
    <property type="entry name" value="HAD-like_sf"/>
</dbReference>
<gene>
    <name evidence="1" type="ORF">D7M11_30995</name>
</gene>
<comment type="caution">
    <text evidence="1">The sequence shown here is derived from an EMBL/GenBank/DDBJ whole genome shotgun (WGS) entry which is preliminary data.</text>
</comment>
<dbReference type="SUPFAM" id="SSF56784">
    <property type="entry name" value="HAD-like"/>
    <property type="match status" value="1"/>
</dbReference>
<dbReference type="AlphaFoldDB" id="A0A3B0B848"/>
<protein>
    <submittedName>
        <fullName evidence="1">HAD family phosphatase</fullName>
    </submittedName>
</protein>
<dbReference type="PANTHER" id="PTHR10000">
    <property type="entry name" value="PHOSPHOSERINE PHOSPHATASE"/>
    <property type="match status" value="1"/>
</dbReference>
<name>A0A3B0B848_9BACL</name>
<dbReference type="Pfam" id="PF08282">
    <property type="entry name" value="Hydrolase_3"/>
    <property type="match status" value="1"/>
</dbReference>
<dbReference type="GO" id="GO:0000287">
    <property type="term" value="F:magnesium ion binding"/>
    <property type="evidence" value="ECO:0007669"/>
    <property type="project" value="TreeGrafter"/>
</dbReference>
<dbReference type="SFLD" id="SFLDS00003">
    <property type="entry name" value="Haloacid_Dehalogenase"/>
    <property type="match status" value="1"/>
</dbReference>
<dbReference type="EMBL" id="RBAH01000033">
    <property type="protein sequence ID" value="RKN70053.1"/>
    <property type="molecule type" value="Genomic_DNA"/>
</dbReference>
<dbReference type="GO" id="GO:0005829">
    <property type="term" value="C:cytosol"/>
    <property type="evidence" value="ECO:0007669"/>
    <property type="project" value="TreeGrafter"/>
</dbReference>
<dbReference type="Proteomes" id="UP000282311">
    <property type="component" value="Unassembled WGS sequence"/>
</dbReference>
<dbReference type="PANTHER" id="PTHR10000:SF55">
    <property type="entry name" value="5-AMINO-6-(5-PHOSPHO-D-RIBITYLAMINO)URACIL PHOSPHATASE YCSE"/>
    <property type="match status" value="1"/>
</dbReference>
<evidence type="ECO:0000313" key="2">
    <source>
        <dbReference type="Proteomes" id="UP000282311"/>
    </source>
</evidence>
<dbReference type="Gene3D" id="3.40.50.1000">
    <property type="entry name" value="HAD superfamily/HAD-like"/>
    <property type="match status" value="1"/>
</dbReference>
<proteinExistence type="predicted"/>
<dbReference type="InterPro" id="IPR006379">
    <property type="entry name" value="HAD-SF_hydro_IIB"/>
</dbReference>
<dbReference type="RefSeq" id="WP_120751160.1">
    <property type="nucleotide sequence ID" value="NZ_RBAH01000033.1"/>
</dbReference>
<accession>A0A3B0B848</accession>